<name>A0A9J6HBY8_HAELO</name>
<dbReference type="EMBL" id="JABSTR010002455">
    <property type="protein sequence ID" value="KAH9384457.1"/>
    <property type="molecule type" value="Genomic_DNA"/>
</dbReference>
<protein>
    <submittedName>
        <fullName evidence="2">Uncharacterized protein</fullName>
    </submittedName>
</protein>
<keyword evidence="1" id="KW-1133">Transmembrane helix</keyword>
<feature type="transmembrane region" description="Helical" evidence="1">
    <location>
        <begin position="20"/>
        <end position="46"/>
    </location>
</feature>
<gene>
    <name evidence="2" type="ORF">HPB48_026468</name>
</gene>
<dbReference type="VEuPathDB" id="VectorBase:HLOH_062603"/>
<keyword evidence="3" id="KW-1185">Reference proteome</keyword>
<comment type="caution">
    <text evidence="2">The sequence shown here is derived from an EMBL/GenBank/DDBJ whole genome shotgun (WGS) entry which is preliminary data.</text>
</comment>
<sequence length="147" mass="16221">MGEHPSVNDELTEAVGHWGLFQTLVVLYDAVAFLAMGAHSTIYVLIAPNDAQHWCRRPSPSSPADVSDEEWRRANIPAQPDGSYAPCVRYEVLAPALSADGGYEDGAHLPRRTVPCDSWQFNGTRGAGSILEEVRERKHLQLLRAQL</sequence>
<reference evidence="2 3" key="1">
    <citation type="journal article" date="2020" name="Cell">
        <title>Large-Scale Comparative Analyses of Tick Genomes Elucidate Their Genetic Diversity and Vector Capacities.</title>
        <authorList>
            <consortium name="Tick Genome and Microbiome Consortium (TIGMIC)"/>
            <person name="Jia N."/>
            <person name="Wang J."/>
            <person name="Shi W."/>
            <person name="Du L."/>
            <person name="Sun Y."/>
            <person name="Zhan W."/>
            <person name="Jiang J.F."/>
            <person name="Wang Q."/>
            <person name="Zhang B."/>
            <person name="Ji P."/>
            <person name="Bell-Sakyi L."/>
            <person name="Cui X.M."/>
            <person name="Yuan T.T."/>
            <person name="Jiang B.G."/>
            <person name="Yang W.F."/>
            <person name="Lam T.T."/>
            <person name="Chang Q.C."/>
            <person name="Ding S.J."/>
            <person name="Wang X.J."/>
            <person name="Zhu J.G."/>
            <person name="Ruan X.D."/>
            <person name="Zhao L."/>
            <person name="Wei J.T."/>
            <person name="Ye R.Z."/>
            <person name="Que T.C."/>
            <person name="Du C.H."/>
            <person name="Zhou Y.H."/>
            <person name="Cheng J.X."/>
            <person name="Dai P.F."/>
            <person name="Guo W.B."/>
            <person name="Han X.H."/>
            <person name="Huang E.J."/>
            <person name="Li L.F."/>
            <person name="Wei W."/>
            <person name="Gao Y.C."/>
            <person name="Liu J.Z."/>
            <person name="Shao H.Z."/>
            <person name="Wang X."/>
            <person name="Wang C.C."/>
            <person name="Yang T.C."/>
            <person name="Huo Q.B."/>
            <person name="Li W."/>
            <person name="Chen H.Y."/>
            <person name="Chen S.E."/>
            <person name="Zhou L.G."/>
            <person name="Ni X.B."/>
            <person name="Tian J.H."/>
            <person name="Sheng Y."/>
            <person name="Liu T."/>
            <person name="Pan Y.S."/>
            <person name="Xia L.Y."/>
            <person name="Li J."/>
            <person name="Zhao F."/>
            <person name="Cao W.C."/>
        </authorList>
    </citation>
    <scope>NUCLEOTIDE SEQUENCE [LARGE SCALE GENOMIC DNA]</scope>
    <source>
        <strain evidence="2">HaeL-2018</strain>
    </source>
</reference>
<evidence type="ECO:0000313" key="3">
    <source>
        <dbReference type="Proteomes" id="UP000821853"/>
    </source>
</evidence>
<accession>A0A9J6HBY8</accession>
<dbReference type="AlphaFoldDB" id="A0A9J6HBY8"/>
<dbReference type="Proteomes" id="UP000821853">
    <property type="component" value="Unassembled WGS sequence"/>
</dbReference>
<organism evidence="2 3">
    <name type="scientific">Haemaphysalis longicornis</name>
    <name type="common">Bush tick</name>
    <dbReference type="NCBI Taxonomy" id="44386"/>
    <lineage>
        <taxon>Eukaryota</taxon>
        <taxon>Metazoa</taxon>
        <taxon>Ecdysozoa</taxon>
        <taxon>Arthropoda</taxon>
        <taxon>Chelicerata</taxon>
        <taxon>Arachnida</taxon>
        <taxon>Acari</taxon>
        <taxon>Parasitiformes</taxon>
        <taxon>Ixodida</taxon>
        <taxon>Ixodoidea</taxon>
        <taxon>Ixodidae</taxon>
        <taxon>Haemaphysalinae</taxon>
        <taxon>Haemaphysalis</taxon>
    </lineage>
</organism>
<keyword evidence="1" id="KW-0812">Transmembrane</keyword>
<evidence type="ECO:0000313" key="2">
    <source>
        <dbReference type="EMBL" id="KAH9384457.1"/>
    </source>
</evidence>
<evidence type="ECO:0000256" key="1">
    <source>
        <dbReference type="SAM" id="Phobius"/>
    </source>
</evidence>
<proteinExistence type="predicted"/>
<keyword evidence="1" id="KW-0472">Membrane</keyword>